<dbReference type="Proteomes" id="UP000295611">
    <property type="component" value="Unassembled WGS sequence"/>
</dbReference>
<accession>A0A4V3DV77</accession>
<evidence type="ECO:0000313" key="16">
    <source>
        <dbReference type="Proteomes" id="UP000295611"/>
    </source>
</evidence>
<feature type="transmembrane region" description="Helical" evidence="12">
    <location>
        <begin position="356"/>
        <end position="378"/>
    </location>
</feature>
<feature type="transmembrane region" description="Helical" evidence="12">
    <location>
        <begin position="415"/>
        <end position="435"/>
    </location>
</feature>
<evidence type="ECO:0000256" key="12">
    <source>
        <dbReference type="HAMAP-Rule" id="MF_01522"/>
    </source>
</evidence>
<comment type="caution">
    <text evidence="15">The sequence shown here is derived from an EMBL/GenBank/DDBJ whole genome shotgun (WGS) entry which is preliminary data.</text>
</comment>
<dbReference type="EMBL" id="SNZP01000006">
    <property type="protein sequence ID" value="TDR79919.1"/>
    <property type="molecule type" value="Genomic_DNA"/>
</dbReference>
<feature type="domain" description="K+ potassium transporter integral membrane" evidence="13">
    <location>
        <begin position="3"/>
        <end position="455"/>
    </location>
</feature>
<feature type="transmembrane region" description="Helical" evidence="12">
    <location>
        <begin position="191"/>
        <end position="216"/>
    </location>
</feature>
<comment type="subcellular location">
    <subcellularLocation>
        <location evidence="12">Cell membrane</location>
        <topology evidence="12">Multi-pass membrane protein</topology>
    </subcellularLocation>
    <subcellularLocation>
        <location evidence="1">Membrane</location>
        <topology evidence="1">Multi-pass membrane protein</topology>
    </subcellularLocation>
</comment>
<comment type="catalytic activity">
    <reaction evidence="12">
        <text>K(+)(in) + H(+)(in) = K(+)(out) + H(+)(out)</text>
        <dbReference type="Rhea" id="RHEA:28490"/>
        <dbReference type="ChEBI" id="CHEBI:15378"/>
        <dbReference type="ChEBI" id="CHEBI:29103"/>
    </reaction>
</comment>
<keyword evidence="10 12" id="KW-0406">Ion transport</keyword>
<feature type="transmembrane region" description="Helical" evidence="12">
    <location>
        <begin position="329"/>
        <end position="350"/>
    </location>
</feature>
<dbReference type="InterPro" id="IPR053952">
    <property type="entry name" value="K_trans_C"/>
</dbReference>
<evidence type="ECO:0000256" key="8">
    <source>
        <dbReference type="ARBA" id="ARBA00022958"/>
    </source>
</evidence>
<dbReference type="GO" id="GO:0015293">
    <property type="term" value="F:symporter activity"/>
    <property type="evidence" value="ECO:0007669"/>
    <property type="project" value="UniProtKB-UniRule"/>
</dbReference>
<name>A0A4V3DV77_9NEIS</name>
<feature type="domain" description="K+ potassium transporter C-terminal" evidence="14">
    <location>
        <begin position="480"/>
        <end position="612"/>
    </location>
</feature>
<dbReference type="Pfam" id="PF22776">
    <property type="entry name" value="K_trans_C"/>
    <property type="match status" value="1"/>
</dbReference>
<proteinExistence type="inferred from homology"/>
<dbReference type="GO" id="GO:0005886">
    <property type="term" value="C:plasma membrane"/>
    <property type="evidence" value="ECO:0007669"/>
    <property type="project" value="UniProtKB-SubCell"/>
</dbReference>
<protein>
    <recommendedName>
        <fullName evidence="12">Probable potassium transport system protein Kup</fullName>
    </recommendedName>
</protein>
<dbReference type="GO" id="GO:0015079">
    <property type="term" value="F:potassium ion transmembrane transporter activity"/>
    <property type="evidence" value="ECO:0007669"/>
    <property type="project" value="UniProtKB-UniRule"/>
</dbReference>
<evidence type="ECO:0000256" key="6">
    <source>
        <dbReference type="ARBA" id="ARBA00022692"/>
    </source>
</evidence>
<evidence type="ECO:0000256" key="4">
    <source>
        <dbReference type="ARBA" id="ARBA00022475"/>
    </source>
</evidence>
<evidence type="ECO:0000256" key="3">
    <source>
        <dbReference type="ARBA" id="ARBA00022448"/>
    </source>
</evidence>
<keyword evidence="6 12" id="KW-0812">Transmembrane</keyword>
<evidence type="ECO:0000259" key="14">
    <source>
        <dbReference type="Pfam" id="PF22776"/>
    </source>
</evidence>
<dbReference type="Pfam" id="PF02705">
    <property type="entry name" value="K_trans"/>
    <property type="match status" value="1"/>
</dbReference>
<keyword evidence="5 12" id="KW-0633">Potassium transport</keyword>
<keyword evidence="7 12" id="KW-0769">Symport</keyword>
<dbReference type="OrthoDB" id="9805577at2"/>
<feature type="transmembrane region" description="Helical" evidence="12">
    <location>
        <begin position="159"/>
        <end position="179"/>
    </location>
</feature>
<keyword evidence="9 12" id="KW-1133">Transmembrane helix</keyword>
<comment type="similarity">
    <text evidence="2 12">Belongs to the HAK/KUP transporter (TC 2.A.72) family.</text>
</comment>
<sequence>MTTLGAIGIVYGDIGTSPLYALNQIFHGPARLTPDHATVLGGISLVIWSLIVIVAIKYALLVLRADNDGEGGLFALYALMSGETRKHNSRALLLSLIMGAGLLFGDGIITPAISVLSAVEGLSVATPSTAPFILPIAVLLLTALFALQARGTSSVGRIFGPVLIIWFLAIAFFGLRQILAAPQILQAFNPIWAIRFLIGGNLYGDLLTLGAVMLCVTGGEAMYADLGHFGARPIRLGWFVLVFPSLICNYLGQGAFQLTHPVVAGNNLFYGMVPRAALYPMVILATLATIIASQSLISGAFSLMTQAVRLGLFPRLHIVHTHAEHTGQTYIGFINWSLYLGCIVLAVSFGSSNHLAAAYGLAVSGVMVITSLAMYPVAREHWQWSARRAALVWWPLTAFNGTFLAASSLKFLEGGYVPVSIGLVVFVIMATWQWGRQATSAAYTRKQTMNITELIELHRGSEHFVERNAILMIPRAPHKPHDHTPALLQLIWNRYGVLPRNLIFVTVNHQKTPYVHGNRYKITVFEQTPGRGSILSVNVSFGFMEEPNVENLLEEMAQLKEIALPTDRRRWIVHVAHENLFPSRAMGGVKRLRLRLFQFLRTVSQPTYYYYGMGVYVQLSAEIMPVHVR</sequence>
<dbReference type="PANTHER" id="PTHR30540:SF79">
    <property type="entry name" value="LOW AFFINITY POTASSIUM TRANSPORT SYSTEM PROTEIN KUP"/>
    <property type="match status" value="1"/>
</dbReference>
<evidence type="ECO:0000259" key="13">
    <source>
        <dbReference type="Pfam" id="PF02705"/>
    </source>
</evidence>
<evidence type="ECO:0000256" key="2">
    <source>
        <dbReference type="ARBA" id="ARBA00007019"/>
    </source>
</evidence>
<feature type="transmembrane region" description="Helical" evidence="12">
    <location>
        <begin position="390"/>
        <end position="409"/>
    </location>
</feature>
<evidence type="ECO:0000256" key="5">
    <source>
        <dbReference type="ARBA" id="ARBA00022538"/>
    </source>
</evidence>
<keyword evidence="8 12" id="KW-0630">Potassium</keyword>
<dbReference type="PANTHER" id="PTHR30540">
    <property type="entry name" value="OSMOTIC STRESS POTASSIUM TRANSPORTER"/>
    <property type="match status" value="1"/>
</dbReference>
<organism evidence="15 16">
    <name type="scientific">Paludibacterium purpuratum</name>
    <dbReference type="NCBI Taxonomy" id="1144873"/>
    <lineage>
        <taxon>Bacteria</taxon>
        <taxon>Pseudomonadati</taxon>
        <taxon>Pseudomonadota</taxon>
        <taxon>Betaproteobacteria</taxon>
        <taxon>Neisseriales</taxon>
        <taxon>Chromobacteriaceae</taxon>
        <taxon>Paludibacterium</taxon>
    </lineage>
</organism>
<keyword evidence="16" id="KW-1185">Reference proteome</keyword>
<keyword evidence="3 12" id="KW-0813">Transport</keyword>
<reference evidence="15 16" key="1">
    <citation type="submission" date="2019-03" db="EMBL/GenBank/DDBJ databases">
        <title>Genomic Encyclopedia of Type Strains, Phase III (KMG-III): the genomes of soil and plant-associated and newly described type strains.</title>
        <authorList>
            <person name="Whitman W."/>
        </authorList>
    </citation>
    <scope>NUCLEOTIDE SEQUENCE [LARGE SCALE GENOMIC DNA]</scope>
    <source>
        <strain evidence="15 16">CECT 8976</strain>
    </source>
</reference>
<dbReference type="AlphaFoldDB" id="A0A4V3DV77"/>
<feature type="transmembrane region" description="Helical" evidence="12">
    <location>
        <begin position="39"/>
        <end position="60"/>
    </location>
</feature>
<keyword evidence="11 12" id="KW-0472">Membrane</keyword>
<feature type="transmembrane region" description="Helical" evidence="12">
    <location>
        <begin position="236"/>
        <end position="256"/>
    </location>
</feature>
<feature type="transmembrane region" description="Helical" evidence="12">
    <location>
        <begin position="276"/>
        <end position="308"/>
    </location>
</feature>
<evidence type="ECO:0000256" key="10">
    <source>
        <dbReference type="ARBA" id="ARBA00023065"/>
    </source>
</evidence>
<evidence type="ECO:0000256" key="1">
    <source>
        <dbReference type="ARBA" id="ARBA00004141"/>
    </source>
</evidence>
<comment type="function">
    <text evidence="12">Transport of potassium into the cell. Likely operates as a K(+):H(+) symporter.</text>
</comment>
<feature type="transmembrane region" description="Helical" evidence="12">
    <location>
        <begin position="91"/>
        <end position="116"/>
    </location>
</feature>
<keyword evidence="4 12" id="KW-1003">Cell membrane</keyword>
<dbReference type="HAMAP" id="MF_01522">
    <property type="entry name" value="Kup"/>
    <property type="match status" value="1"/>
</dbReference>
<feature type="transmembrane region" description="Helical" evidence="12">
    <location>
        <begin position="128"/>
        <end position="147"/>
    </location>
</feature>
<evidence type="ECO:0000313" key="15">
    <source>
        <dbReference type="EMBL" id="TDR79919.1"/>
    </source>
</evidence>
<evidence type="ECO:0000256" key="9">
    <source>
        <dbReference type="ARBA" id="ARBA00022989"/>
    </source>
</evidence>
<dbReference type="InterPro" id="IPR053951">
    <property type="entry name" value="K_trans_N"/>
</dbReference>
<dbReference type="InterPro" id="IPR023051">
    <property type="entry name" value="Kup"/>
</dbReference>
<gene>
    <name evidence="12" type="primary">kup</name>
    <name evidence="15" type="ORF">DFP86_10658</name>
</gene>
<evidence type="ECO:0000256" key="7">
    <source>
        <dbReference type="ARBA" id="ARBA00022847"/>
    </source>
</evidence>
<dbReference type="InterPro" id="IPR003855">
    <property type="entry name" value="K+_transporter"/>
</dbReference>
<evidence type="ECO:0000256" key="11">
    <source>
        <dbReference type="ARBA" id="ARBA00023136"/>
    </source>
</evidence>